<accession>A0A2Y4YAS2</accession>
<sequence>MLSPEQDLNRHADPFPFNEEPSSQDLDSLRDLVTEAETLQDMVTGGLSIDAILNVLDATGEDETIWPVEKTPPDILHLLSPEYAPETAHNTVLPDLTRKEHRIIGIDNHYRINPAQHGEIYHDKQ</sequence>
<dbReference type="Proteomes" id="UP000260191">
    <property type="component" value="Unassembled WGS sequence"/>
</dbReference>
<dbReference type="NCBIfam" id="NF033419">
    <property type="entry name" value="T6SS_TagK_dom"/>
    <property type="match status" value="1"/>
</dbReference>
<organism evidence="1 2">
    <name type="scientific">Shigella flexneri</name>
    <dbReference type="NCBI Taxonomy" id="623"/>
    <lineage>
        <taxon>Bacteria</taxon>
        <taxon>Pseudomonadati</taxon>
        <taxon>Pseudomonadota</taxon>
        <taxon>Gammaproteobacteria</taxon>
        <taxon>Enterobacterales</taxon>
        <taxon>Enterobacteriaceae</taxon>
        <taxon>Shigella</taxon>
    </lineage>
</organism>
<dbReference type="EMBL" id="UIPR01000102">
    <property type="protein sequence ID" value="SVH91231.1"/>
    <property type="molecule type" value="Genomic_DNA"/>
</dbReference>
<dbReference type="NCBIfam" id="NF033418">
    <property type="entry name" value="T6SS_TagK"/>
    <property type="match status" value="1"/>
</dbReference>
<dbReference type="AlphaFoldDB" id="A0A2Y4YAS2"/>
<dbReference type="STRING" id="198214.SF0207"/>
<dbReference type="InterPro" id="IPR047914">
    <property type="entry name" value="TagK-like_C"/>
</dbReference>
<gene>
    <name evidence="1" type="ORF">SAMEA3710514_04384</name>
</gene>
<evidence type="ECO:0000313" key="2">
    <source>
        <dbReference type="Proteomes" id="UP000260191"/>
    </source>
</evidence>
<name>A0A2Y4YAS2_SHIFL</name>
<evidence type="ECO:0000313" key="1">
    <source>
        <dbReference type="EMBL" id="SVH91231.1"/>
    </source>
</evidence>
<proteinExistence type="predicted"/>
<protein>
    <submittedName>
        <fullName evidence="1">SciF protein</fullName>
    </submittedName>
</protein>
<reference evidence="1 2" key="1">
    <citation type="submission" date="2018-06" db="EMBL/GenBank/DDBJ databases">
        <authorList>
            <consortium name="Pathogen Informatics"/>
            <person name="Doyle S."/>
        </authorList>
    </citation>
    <scope>NUCLEOTIDE SEQUENCE [LARGE SCALE GENOMIC DNA]</scope>
    <source>
        <strain evidence="1 2">4028STDY6275000</strain>
    </source>
</reference>